<keyword evidence="3" id="KW-1185">Reference proteome</keyword>
<name>A0A1Y0HKP2_9BACT</name>
<evidence type="ECO:0000313" key="3">
    <source>
        <dbReference type="Proteomes" id="UP000196005"/>
    </source>
</evidence>
<dbReference type="Proteomes" id="UP000196005">
    <property type="component" value="Chromosome"/>
</dbReference>
<gene>
    <name evidence="2" type="ORF">Sdiek1_0777</name>
</gene>
<feature type="chain" id="PRO_5012530538" evidence="1">
    <location>
        <begin position="20"/>
        <end position="42"/>
    </location>
</feature>
<dbReference type="RefSeq" id="WP_256363565.1">
    <property type="nucleotide sequence ID" value="NZ_CP021416.1"/>
</dbReference>
<evidence type="ECO:0000313" key="2">
    <source>
        <dbReference type="EMBL" id="ARU47944.1"/>
    </source>
</evidence>
<dbReference type="KEGG" id="suls:Sdiek1_0777"/>
<protein>
    <submittedName>
        <fullName evidence="2">Uncharacterized protein</fullName>
    </submittedName>
</protein>
<reference evidence="3" key="1">
    <citation type="submission" date="2017-05" db="EMBL/GenBank/DDBJ databases">
        <title>Dechlorination kinetics govern the competition between two new strains of the genus Sulfurospirillum.</title>
        <authorList>
            <person name="Buttet G.F."/>
            <person name="Murray A.M."/>
            <person name="Goris T."/>
            <person name="Burion M."/>
            <person name="Lin B."/>
            <person name="Rolle M."/>
            <person name="Maillard J."/>
        </authorList>
    </citation>
    <scope>NUCLEOTIDE SEQUENCE [LARGE SCALE GENOMIC DNA]</scope>
    <source>
        <strain evidence="3">SL2-1</strain>
    </source>
</reference>
<organism evidence="2 3">
    <name type="scientific">Sulfurospirillum diekertiae</name>
    <dbReference type="NCBI Taxonomy" id="1854492"/>
    <lineage>
        <taxon>Bacteria</taxon>
        <taxon>Pseudomonadati</taxon>
        <taxon>Campylobacterota</taxon>
        <taxon>Epsilonproteobacteria</taxon>
        <taxon>Campylobacterales</taxon>
        <taxon>Sulfurospirillaceae</taxon>
        <taxon>Sulfurospirillum</taxon>
    </lineage>
</organism>
<feature type="signal peptide" evidence="1">
    <location>
        <begin position="1"/>
        <end position="19"/>
    </location>
</feature>
<dbReference type="EMBL" id="CP021416">
    <property type="protein sequence ID" value="ARU47944.1"/>
    <property type="molecule type" value="Genomic_DNA"/>
</dbReference>
<sequence>MKLGLLSGMTFLLPLMLLAAPSGNTAQKIDEKAKNVARKDAN</sequence>
<proteinExistence type="predicted"/>
<keyword evidence="1" id="KW-0732">Signal</keyword>
<evidence type="ECO:0000256" key="1">
    <source>
        <dbReference type="SAM" id="SignalP"/>
    </source>
</evidence>
<dbReference type="AlphaFoldDB" id="A0A1Y0HKP2"/>
<accession>A0A1Y0HKP2</accession>